<evidence type="ECO:0000313" key="6">
    <source>
        <dbReference type="Proteomes" id="UP000298246"/>
    </source>
</evidence>
<dbReference type="CDD" id="cd01189">
    <property type="entry name" value="INT_ICEBs1_C_like"/>
    <property type="match status" value="1"/>
</dbReference>
<proteinExistence type="inferred from homology"/>
<dbReference type="PROSITE" id="PS51898">
    <property type="entry name" value="TYR_RECOMBINASE"/>
    <property type="match status" value="1"/>
</dbReference>
<dbReference type="InterPro" id="IPR050090">
    <property type="entry name" value="Tyrosine_recombinase_XerCD"/>
</dbReference>
<dbReference type="SUPFAM" id="SSF56349">
    <property type="entry name" value="DNA breaking-rejoining enzymes"/>
    <property type="match status" value="1"/>
</dbReference>
<sequence>MLLLLICISETLYKGEMNMPVYKDEKVKTNPWYYSFEVKSPDGKRRTEKKRGFRTKREAEKAEISVKDAINKGTYVQPSKLSLGEYLVRWLDTRIDLKKSTKIGYDSIIRNHIMPDKISQISLSEINAMTVEGFMTKVHASKYSDSFKRNIFKMIHKALKDAERKQLILRNPAALVTKPKVAKKEMKYWTAEEAKTFLKAIQPHRLRIIFMLAIHCGMRMGEIRGLRLSDIDLERGIISVRHIMDSERNLQIGTKTNAGNRAISLSPFVIREIEQRIAGIAVEKNTAGDEYEDLGYLVCTKKGRPYLKKNFRDIWIRLLNKTGLKPIRFHDLRHTCASLLLGLGIHPKIVQERLGHSSVQITLDTYSHLAPNMQQDAANALQDLLE</sequence>
<dbReference type="GO" id="GO:0003677">
    <property type="term" value="F:DNA binding"/>
    <property type="evidence" value="ECO:0007669"/>
    <property type="project" value="UniProtKB-KW"/>
</dbReference>
<feature type="domain" description="Tyr recombinase" evidence="4">
    <location>
        <begin position="184"/>
        <end position="379"/>
    </location>
</feature>
<name>A0A4Y8Q679_9BACL</name>
<dbReference type="GO" id="GO:0006310">
    <property type="term" value="P:DNA recombination"/>
    <property type="evidence" value="ECO:0007669"/>
    <property type="project" value="UniProtKB-KW"/>
</dbReference>
<dbReference type="Gene3D" id="1.10.443.10">
    <property type="entry name" value="Intergrase catalytic core"/>
    <property type="match status" value="1"/>
</dbReference>
<dbReference type="PANTHER" id="PTHR30349:SF64">
    <property type="entry name" value="PROPHAGE INTEGRASE INTD-RELATED"/>
    <property type="match status" value="1"/>
</dbReference>
<gene>
    <name evidence="5" type="ORF">B5M42_06910</name>
</gene>
<dbReference type="Pfam" id="PF00589">
    <property type="entry name" value="Phage_integrase"/>
    <property type="match status" value="1"/>
</dbReference>
<dbReference type="AlphaFoldDB" id="A0A4Y8Q679"/>
<evidence type="ECO:0000256" key="3">
    <source>
        <dbReference type="ARBA" id="ARBA00023172"/>
    </source>
</evidence>
<reference evidence="5 6" key="1">
    <citation type="submission" date="2017-03" db="EMBL/GenBank/DDBJ databases">
        <title>Isolation of Levoglucosan Utilizing Bacteria.</title>
        <authorList>
            <person name="Arya A.S."/>
        </authorList>
    </citation>
    <scope>NUCLEOTIDE SEQUENCE [LARGE SCALE GENOMIC DNA]</scope>
    <source>
        <strain evidence="5 6">MEC069</strain>
    </source>
</reference>
<accession>A0A4Y8Q679</accession>
<dbReference type="InterPro" id="IPR010998">
    <property type="entry name" value="Integrase_recombinase_N"/>
</dbReference>
<protein>
    <recommendedName>
        <fullName evidence="4">Tyr recombinase domain-containing protein</fullName>
    </recommendedName>
</protein>
<comment type="similarity">
    <text evidence="1">Belongs to the 'phage' integrase family.</text>
</comment>
<dbReference type="InterPro" id="IPR013762">
    <property type="entry name" value="Integrase-like_cat_sf"/>
</dbReference>
<evidence type="ECO:0000256" key="2">
    <source>
        <dbReference type="ARBA" id="ARBA00023125"/>
    </source>
</evidence>
<dbReference type="InterPro" id="IPR028259">
    <property type="entry name" value="AP2-like_int_N"/>
</dbReference>
<evidence type="ECO:0000259" key="4">
    <source>
        <dbReference type="PROSITE" id="PS51898"/>
    </source>
</evidence>
<dbReference type="Pfam" id="PF14657">
    <property type="entry name" value="Arm-DNA-bind_4"/>
    <property type="match status" value="1"/>
</dbReference>
<keyword evidence="2" id="KW-0238">DNA-binding</keyword>
<dbReference type="GO" id="GO:0015074">
    <property type="term" value="P:DNA integration"/>
    <property type="evidence" value="ECO:0007669"/>
    <property type="project" value="InterPro"/>
</dbReference>
<dbReference type="Gene3D" id="1.10.150.130">
    <property type="match status" value="1"/>
</dbReference>
<dbReference type="Proteomes" id="UP000298246">
    <property type="component" value="Unassembled WGS sequence"/>
</dbReference>
<dbReference type="EMBL" id="MYFO01000006">
    <property type="protein sequence ID" value="TFE89813.1"/>
    <property type="molecule type" value="Genomic_DNA"/>
</dbReference>
<evidence type="ECO:0000256" key="1">
    <source>
        <dbReference type="ARBA" id="ARBA00008857"/>
    </source>
</evidence>
<organism evidence="5 6">
    <name type="scientific">Paenibacillus athensensis</name>
    <dbReference type="NCBI Taxonomy" id="1967502"/>
    <lineage>
        <taxon>Bacteria</taxon>
        <taxon>Bacillati</taxon>
        <taxon>Bacillota</taxon>
        <taxon>Bacilli</taxon>
        <taxon>Bacillales</taxon>
        <taxon>Paenibacillaceae</taxon>
        <taxon>Paenibacillus</taxon>
    </lineage>
</organism>
<keyword evidence="3" id="KW-0233">DNA recombination</keyword>
<dbReference type="InterPro" id="IPR011010">
    <property type="entry name" value="DNA_brk_join_enz"/>
</dbReference>
<dbReference type="InterPro" id="IPR002104">
    <property type="entry name" value="Integrase_catalytic"/>
</dbReference>
<comment type="caution">
    <text evidence="5">The sequence shown here is derived from an EMBL/GenBank/DDBJ whole genome shotgun (WGS) entry which is preliminary data.</text>
</comment>
<keyword evidence="6" id="KW-1185">Reference proteome</keyword>
<evidence type="ECO:0000313" key="5">
    <source>
        <dbReference type="EMBL" id="TFE89813.1"/>
    </source>
</evidence>
<dbReference type="OrthoDB" id="9803188at2"/>
<dbReference type="PANTHER" id="PTHR30349">
    <property type="entry name" value="PHAGE INTEGRASE-RELATED"/>
    <property type="match status" value="1"/>
</dbReference>